<dbReference type="FunFam" id="3.30.540.10:FF:000003">
    <property type="entry name" value="Inositol-1-monophosphatase"/>
    <property type="match status" value="1"/>
</dbReference>
<evidence type="ECO:0000256" key="9">
    <source>
        <dbReference type="PIRSR" id="PIRSR600760-2"/>
    </source>
</evidence>
<evidence type="ECO:0000256" key="2">
    <source>
        <dbReference type="ARBA" id="ARBA00001946"/>
    </source>
</evidence>
<dbReference type="OrthoDB" id="9785695at2"/>
<dbReference type="PRINTS" id="PR00377">
    <property type="entry name" value="IMPHPHTASES"/>
</dbReference>
<dbReference type="Pfam" id="PF00459">
    <property type="entry name" value="Inositol_P"/>
    <property type="match status" value="1"/>
</dbReference>
<keyword evidence="8 9" id="KW-0460">Magnesium</keyword>
<comment type="similarity">
    <text evidence="3">Belongs to the inositol monophosphatase superfamily.</text>
</comment>
<dbReference type="GO" id="GO:0007165">
    <property type="term" value="P:signal transduction"/>
    <property type="evidence" value="ECO:0007669"/>
    <property type="project" value="TreeGrafter"/>
</dbReference>
<evidence type="ECO:0000256" key="5">
    <source>
        <dbReference type="ARBA" id="ARBA00019784"/>
    </source>
</evidence>
<dbReference type="Gene3D" id="3.30.540.10">
    <property type="entry name" value="Fructose-1,6-Bisphosphatase, subunit A, domain 1"/>
    <property type="match status" value="1"/>
</dbReference>
<dbReference type="Proteomes" id="UP000284547">
    <property type="component" value="Unassembled WGS sequence"/>
</dbReference>
<evidence type="ECO:0000256" key="10">
    <source>
        <dbReference type="SAM" id="MobiDB-lite"/>
    </source>
</evidence>
<protein>
    <recommendedName>
        <fullName evidence="5">Inositol-1-monophosphatase</fullName>
        <ecNumber evidence="4">3.1.3.25</ecNumber>
    </recommendedName>
</protein>
<feature type="binding site" evidence="9">
    <location>
        <position position="72"/>
    </location>
    <ligand>
        <name>Mg(2+)</name>
        <dbReference type="ChEBI" id="CHEBI:18420"/>
        <label>1</label>
        <note>catalytic</note>
    </ligand>
</feature>
<reference evidence="11 12" key="1">
    <citation type="submission" date="2018-08" db="EMBL/GenBank/DDBJ databases">
        <title>Flavobacterium tibetense sp. nov., isolated from a wetland YonghuCo on Tibetan Plateau.</title>
        <authorList>
            <person name="Phurbu D."/>
            <person name="Lu H."/>
            <person name="Xing P."/>
        </authorList>
    </citation>
    <scope>NUCLEOTIDE SEQUENCE [LARGE SCALE GENOMIC DNA]</scope>
    <source>
        <strain evidence="11 12">DJC</strain>
    </source>
</reference>
<dbReference type="GO" id="GO:0008934">
    <property type="term" value="F:inositol monophosphate 1-phosphatase activity"/>
    <property type="evidence" value="ECO:0007669"/>
    <property type="project" value="TreeGrafter"/>
</dbReference>
<feature type="binding site" evidence="9">
    <location>
        <position position="214"/>
    </location>
    <ligand>
        <name>Mg(2+)</name>
        <dbReference type="ChEBI" id="CHEBI:18420"/>
        <label>1</label>
        <note>catalytic</note>
    </ligand>
</feature>
<feature type="compositionally biased region" description="Polar residues" evidence="10">
    <location>
        <begin position="262"/>
        <end position="280"/>
    </location>
</feature>
<keyword evidence="12" id="KW-1185">Reference proteome</keyword>
<evidence type="ECO:0000256" key="3">
    <source>
        <dbReference type="ARBA" id="ARBA00009759"/>
    </source>
</evidence>
<dbReference type="GO" id="GO:0046872">
    <property type="term" value="F:metal ion binding"/>
    <property type="evidence" value="ECO:0007669"/>
    <property type="project" value="UniProtKB-KW"/>
</dbReference>
<dbReference type="InterPro" id="IPR000760">
    <property type="entry name" value="Inositol_monophosphatase-like"/>
</dbReference>
<dbReference type="EC" id="3.1.3.25" evidence="4"/>
<evidence type="ECO:0000256" key="4">
    <source>
        <dbReference type="ARBA" id="ARBA00013106"/>
    </source>
</evidence>
<dbReference type="EMBL" id="QWEY01000012">
    <property type="protein sequence ID" value="RGP35751.1"/>
    <property type="molecule type" value="Genomic_DNA"/>
</dbReference>
<keyword evidence="7" id="KW-0378">Hydrolase</keyword>
<accession>A0A411YY12</accession>
<feature type="binding site" evidence="9">
    <location>
        <position position="91"/>
    </location>
    <ligand>
        <name>Mg(2+)</name>
        <dbReference type="ChEBI" id="CHEBI:18420"/>
        <label>1</label>
        <note>catalytic</note>
    </ligand>
</feature>
<dbReference type="GO" id="GO:0006020">
    <property type="term" value="P:inositol metabolic process"/>
    <property type="evidence" value="ECO:0007669"/>
    <property type="project" value="TreeGrafter"/>
</dbReference>
<gene>
    <name evidence="11" type="ORF">D1012_18355</name>
</gene>
<dbReference type="PANTHER" id="PTHR20854">
    <property type="entry name" value="INOSITOL MONOPHOSPHATASE"/>
    <property type="match status" value="1"/>
</dbReference>
<evidence type="ECO:0000256" key="7">
    <source>
        <dbReference type="ARBA" id="ARBA00022801"/>
    </source>
</evidence>
<dbReference type="SUPFAM" id="SSF56655">
    <property type="entry name" value="Carbohydrate phosphatase"/>
    <property type="match status" value="1"/>
</dbReference>
<sequence>MTDAIQSRFDLARQLATEGGALALSHFQNRDRLVIEAKASPQDIVSRADREVEDLIRAGILAAFPQDAILGEEGGAQTGDSGFLWVIDPIDGTSPFLAGLPHWCVIIALVQGDETVAAVTAHPLSGEVFTAIRGQGAWLNDTPMRCDPAHRITNSLVAIGASHRTDPDHVSGVISGLMQAGGIFYRNGSGGLMLASVAAGRLGGYYEPHMNPWDCLAGALMITEAGGRALPIGIDPEGDLVLATAPGVFDDLCAVVAKAPPDQNNPDQNYQARMRTPSGS</sequence>
<dbReference type="Gene3D" id="3.40.190.80">
    <property type="match status" value="1"/>
</dbReference>
<feature type="binding site" evidence="9">
    <location>
        <position position="88"/>
    </location>
    <ligand>
        <name>Mg(2+)</name>
        <dbReference type="ChEBI" id="CHEBI:18420"/>
        <label>1</label>
        <note>catalytic</note>
    </ligand>
</feature>
<keyword evidence="6 9" id="KW-0479">Metal-binding</keyword>
<evidence type="ECO:0000313" key="12">
    <source>
        <dbReference type="Proteomes" id="UP000284547"/>
    </source>
</evidence>
<evidence type="ECO:0000256" key="6">
    <source>
        <dbReference type="ARBA" id="ARBA00022723"/>
    </source>
</evidence>
<comment type="catalytic activity">
    <reaction evidence="1">
        <text>a myo-inositol phosphate + H2O = myo-inositol + phosphate</text>
        <dbReference type="Rhea" id="RHEA:24056"/>
        <dbReference type="ChEBI" id="CHEBI:15377"/>
        <dbReference type="ChEBI" id="CHEBI:17268"/>
        <dbReference type="ChEBI" id="CHEBI:43474"/>
        <dbReference type="ChEBI" id="CHEBI:84139"/>
        <dbReference type="EC" id="3.1.3.25"/>
    </reaction>
</comment>
<dbReference type="RefSeq" id="WP_118155578.1">
    <property type="nucleotide sequence ID" value="NZ_QWEY01000012.1"/>
</dbReference>
<proteinExistence type="inferred from homology"/>
<organism evidence="11 12">
    <name type="scientific">Pseudotabrizicola alkalilacus</name>
    <dbReference type="NCBI Taxonomy" id="2305252"/>
    <lineage>
        <taxon>Bacteria</taxon>
        <taxon>Pseudomonadati</taxon>
        <taxon>Pseudomonadota</taxon>
        <taxon>Alphaproteobacteria</taxon>
        <taxon>Rhodobacterales</taxon>
        <taxon>Paracoccaceae</taxon>
        <taxon>Pseudotabrizicola</taxon>
    </lineage>
</organism>
<feature type="region of interest" description="Disordered" evidence="10">
    <location>
        <begin position="260"/>
        <end position="280"/>
    </location>
</feature>
<name>A0A411YY12_9RHOB</name>
<dbReference type="PANTHER" id="PTHR20854:SF4">
    <property type="entry name" value="INOSITOL-1-MONOPHOSPHATASE-RELATED"/>
    <property type="match status" value="1"/>
</dbReference>
<evidence type="ECO:0000313" key="11">
    <source>
        <dbReference type="EMBL" id="RGP35751.1"/>
    </source>
</evidence>
<dbReference type="AlphaFoldDB" id="A0A411YY12"/>
<evidence type="ECO:0000256" key="8">
    <source>
        <dbReference type="ARBA" id="ARBA00022842"/>
    </source>
</evidence>
<comment type="cofactor">
    <cofactor evidence="2 9">
        <name>Mg(2+)</name>
        <dbReference type="ChEBI" id="CHEBI:18420"/>
    </cofactor>
</comment>
<comment type="caution">
    <text evidence="11">The sequence shown here is derived from an EMBL/GenBank/DDBJ whole genome shotgun (WGS) entry which is preliminary data.</text>
</comment>
<evidence type="ECO:0000256" key="1">
    <source>
        <dbReference type="ARBA" id="ARBA00001033"/>
    </source>
</evidence>
<feature type="binding site" evidence="9">
    <location>
        <position position="90"/>
    </location>
    <ligand>
        <name>Mg(2+)</name>
        <dbReference type="ChEBI" id="CHEBI:18420"/>
        <label>2</label>
    </ligand>
</feature>